<organism evidence="1 2">
    <name type="scientific">Portunus trituberculatus</name>
    <name type="common">Swimming crab</name>
    <name type="synonym">Neptunus trituberculatus</name>
    <dbReference type="NCBI Taxonomy" id="210409"/>
    <lineage>
        <taxon>Eukaryota</taxon>
        <taxon>Metazoa</taxon>
        <taxon>Ecdysozoa</taxon>
        <taxon>Arthropoda</taxon>
        <taxon>Crustacea</taxon>
        <taxon>Multicrustacea</taxon>
        <taxon>Malacostraca</taxon>
        <taxon>Eumalacostraca</taxon>
        <taxon>Eucarida</taxon>
        <taxon>Decapoda</taxon>
        <taxon>Pleocyemata</taxon>
        <taxon>Brachyura</taxon>
        <taxon>Eubrachyura</taxon>
        <taxon>Portunoidea</taxon>
        <taxon>Portunidae</taxon>
        <taxon>Portuninae</taxon>
        <taxon>Portunus</taxon>
    </lineage>
</organism>
<protein>
    <submittedName>
        <fullName evidence="1">Uncharacterized protein</fullName>
    </submittedName>
</protein>
<dbReference type="EMBL" id="VSRR010000766">
    <property type="protein sequence ID" value="MPC19400.1"/>
    <property type="molecule type" value="Genomic_DNA"/>
</dbReference>
<gene>
    <name evidence="1" type="ORF">E2C01_012313</name>
</gene>
<proteinExistence type="predicted"/>
<dbReference type="AlphaFoldDB" id="A0A5B7DDI3"/>
<dbReference type="Proteomes" id="UP000324222">
    <property type="component" value="Unassembled WGS sequence"/>
</dbReference>
<sequence length="51" mass="6082">MMLKLWLLFFRRTGKVNRKENACVAKYKENQESLPHSNLKKTMHSCDQIKS</sequence>
<accession>A0A5B7DDI3</accession>
<evidence type="ECO:0000313" key="2">
    <source>
        <dbReference type="Proteomes" id="UP000324222"/>
    </source>
</evidence>
<evidence type="ECO:0000313" key="1">
    <source>
        <dbReference type="EMBL" id="MPC19400.1"/>
    </source>
</evidence>
<reference evidence="1 2" key="1">
    <citation type="submission" date="2019-05" db="EMBL/GenBank/DDBJ databases">
        <title>Another draft genome of Portunus trituberculatus and its Hox gene families provides insights of decapod evolution.</title>
        <authorList>
            <person name="Jeong J.-H."/>
            <person name="Song I."/>
            <person name="Kim S."/>
            <person name="Choi T."/>
            <person name="Kim D."/>
            <person name="Ryu S."/>
            <person name="Kim W."/>
        </authorList>
    </citation>
    <scope>NUCLEOTIDE SEQUENCE [LARGE SCALE GENOMIC DNA]</scope>
    <source>
        <tissue evidence="1">Muscle</tissue>
    </source>
</reference>
<comment type="caution">
    <text evidence="1">The sequence shown here is derived from an EMBL/GenBank/DDBJ whole genome shotgun (WGS) entry which is preliminary data.</text>
</comment>
<name>A0A5B7DDI3_PORTR</name>
<keyword evidence="2" id="KW-1185">Reference proteome</keyword>